<dbReference type="Pfam" id="PF00753">
    <property type="entry name" value="Lactamase_B"/>
    <property type="match status" value="1"/>
</dbReference>
<dbReference type="SUPFAM" id="SSF56281">
    <property type="entry name" value="Metallo-hydrolase/oxidoreductase"/>
    <property type="match status" value="1"/>
</dbReference>
<dbReference type="Proteomes" id="UP000766904">
    <property type="component" value="Unassembled WGS sequence"/>
</dbReference>
<evidence type="ECO:0000256" key="4">
    <source>
        <dbReference type="ARBA" id="ARBA00022833"/>
    </source>
</evidence>
<reference evidence="6" key="1">
    <citation type="submission" date="2017-11" db="EMBL/GenBank/DDBJ databases">
        <authorList>
            <person name="Kajale S.C."/>
            <person name="Sharma A."/>
        </authorList>
    </citation>
    <scope>NUCLEOTIDE SEQUENCE</scope>
    <source>
        <strain evidence="6">LS1_42</strain>
    </source>
</reference>
<dbReference type="GO" id="GO:0046872">
    <property type="term" value="F:metal ion binding"/>
    <property type="evidence" value="ECO:0007669"/>
    <property type="project" value="UniProtKB-KW"/>
</dbReference>
<feature type="domain" description="Metallo-beta-lactamase" evidence="5">
    <location>
        <begin position="67"/>
        <end position="273"/>
    </location>
</feature>
<comment type="similarity">
    <text evidence="1">Belongs to the metallo-beta-lactamase superfamily.</text>
</comment>
<dbReference type="InterPro" id="IPR036866">
    <property type="entry name" value="RibonucZ/Hydroxyglut_hydro"/>
</dbReference>
<proteinExistence type="inferred from homology"/>
<dbReference type="InterPro" id="IPR051013">
    <property type="entry name" value="MBL_superfamily_lactonases"/>
</dbReference>
<evidence type="ECO:0000256" key="2">
    <source>
        <dbReference type="ARBA" id="ARBA00022723"/>
    </source>
</evidence>
<gene>
    <name evidence="6" type="ORF">CV102_22410</name>
</gene>
<accession>A0A8J8PWY4</accession>
<dbReference type="PANTHER" id="PTHR42978:SF6">
    <property type="entry name" value="QUORUM-QUENCHING LACTONASE YTNP-RELATED"/>
    <property type="match status" value="1"/>
</dbReference>
<keyword evidence="7" id="KW-1185">Reference proteome</keyword>
<keyword evidence="2" id="KW-0479">Metal-binding</keyword>
<dbReference type="PANTHER" id="PTHR42978">
    <property type="entry name" value="QUORUM-QUENCHING LACTONASE YTNP-RELATED-RELATED"/>
    <property type="match status" value="1"/>
</dbReference>
<evidence type="ECO:0000256" key="1">
    <source>
        <dbReference type="ARBA" id="ARBA00007749"/>
    </source>
</evidence>
<dbReference type="CDD" id="cd07720">
    <property type="entry name" value="OPHC2-like_MBL-fold"/>
    <property type="match status" value="1"/>
</dbReference>
<keyword evidence="4" id="KW-0862">Zinc</keyword>
<sequence>MTPNTRSGDDPYRFEVGAFECTLVSDGSYAYPHPAQTFFVDAPPDDREQTLADEGIQPDEWEEYISPYPSLVIDTGEQTVLVDTGGGELAPTTGNLQSSLEAAGIDAAEVDIVLLTHGHADHVGGTLTSDGEPAFPNARYVMTEAEWEFWTGEKPDLSSLRVDEEFQTMLIEFARANLKPLEGEVELIEGTTEVVSGITAISAPGHTPGHVAVEITSNGEQLLDLVDAVLHPLHVSHPDWTAAVDYDPDQTVETRRELLDRATQSESLLFAFHFPAPGLGHVAPSDDAWEWNPVE</sequence>
<organism evidence="6 7">
    <name type="scientific">Natronococcus pandeyae</name>
    <dbReference type="NCBI Taxonomy" id="2055836"/>
    <lineage>
        <taxon>Archaea</taxon>
        <taxon>Methanobacteriati</taxon>
        <taxon>Methanobacteriota</taxon>
        <taxon>Stenosarchaea group</taxon>
        <taxon>Halobacteria</taxon>
        <taxon>Halobacteriales</taxon>
        <taxon>Natrialbaceae</taxon>
        <taxon>Natronococcus</taxon>
    </lineage>
</organism>
<dbReference type="AlphaFoldDB" id="A0A8J8PWY4"/>
<evidence type="ECO:0000256" key="3">
    <source>
        <dbReference type="ARBA" id="ARBA00022801"/>
    </source>
</evidence>
<comment type="caution">
    <text evidence="6">The sequence shown here is derived from an EMBL/GenBank/DDBJ whole genome shotgun (WGS) entry which is preliminary data.</text>
</comment>
<dbReference type="RefSeq" id="WP_148860221.1">
    <property type="nucleotide sequence ID" value="NZ_PHNJ01000018.1"/>
</dbReference>
<dbReference type="Gene3D" id="3.60.15.10">
    <property type="entry name" value="Ribonuclease Z/Hydroxyacylglutathione hydrolase-like"/>
    <property type="match status" value="1"/>
</dbReference>
<evidence type="ECO:0000259" key="5">
    <source>
        <dbReference type="SMART" id="SM00849"/>
    </source>
</evidence>
<keyword evidence="3" id="KW-0378">Hydrolase</keyword>
<evidence type="ECO:0000313" key="6">
    <source>
        <dbReference type="EMBL" id="TYL36386.1"/>
    </source>
</evidence>
<dbReference type="EMBL" id="PHNJ01000018">
    <property type="protein sequence ID" value="TYL36386.1"/>
    <property type="molecule type" value="Genomic_DNA"/>
</dbReference>
<protein>
    <recommendedName>
        <fullName evidence="5">Metallo-beta-lactamase domain-containing protein</fullName>
    </recommendedName>
</protein>
<dbReference type="OrthoDB" id="7773at2157"/>
<dbReference type="InterPro" id="IPR001279">
    <property type="entry name" value="Metallo-B-lactamas"/>
</dbReference>
<dbReference type="GO" id="GO:0016787">
    <property type="term" value="F:hydrolase activity"/>
    <property type="evidence" value="ECO:0007669"/>
    <property type="project" value="UniProtKB-KW"/>
</dbReference>
<evidence type="ECO:0000313" key="7">
    <source>
        <dbReference type="Proteomes" id="UP000766904"/>
    </source>
</evidence>
<name>A0A8J8PWY4_9EURY</name>
<dbReference type="SMART" id="SM00849">
    <property type="entry name" value="Lactamase_B"/>
    <property type="match status" value="1"/>
</dbReference>